<reference evidence="1 2" key="1">
    <citation type="submission" date="2016-09" db="EMBL/GenBank/DDBJ databases">
        <title>The draft genome of Dichanthelium oligosanthes: A C3 panicoid grass species.</title>
        <authorList>
            <person name="Studer A.J."/>
            <person name="Schnable J.C."/>
            <person name="Brutnell T.P."/>
        </authorList>
    </citation>
    <scope>NUCLEOTIDE SEQUENCE [LARGE SCALE GENOMIC DNA]</scope>
    <source>
        <strain evidence="2">cv. Kellogg 1175</strain>
        <tissue evidence="1">Leaf</tissue>
    </source>
</reference>
<dbReference type="AlphaFoldDB" id="A0A1E5VHH5"/>
<gene>
    <name evidence="1" type="ORF">BAE44_0014457</name>
</gene>
<sequence length="108" mass="11766">MHCSKKKGFSETVQKAIVDMEAMVATPAQDGKQAKSSTEAVSHVLLRSSTFLRNHVLPRSSIFLRNVGLQSVSNISSKGAISVRVQDLQTQLESERQEAAGLGKKWIA</sequence>
<proteinExistence type="predicted"/>
<comment type="caution">
    <text evidence="1">The sequence shown here is derived from an EMBL/GenBank/DDBJ whole genome shotgun (WGS) entry which is preliminary data.</text>
</comment>
<dbReference type="Proteomes" id="UP000095767">
    <property type="component" value="Unassembled WGS sequence"/>
</dbReference>
<name>A0A1E5VHH5_9POAL</name>
<evidence type="ECO:0000313" key="2">
    <source>
        <dbReference type="Proteomes" id="UP000095767"/>
    </source>
</evidence>
<accession>A0A1E5VHH5</accession>
<protein>
    <submittedName>
        <fullName evidence="1">Uncharacterized protein</fullName>
    </submittedName>
</protein>
<dbReference type="OrthoDB" id="694070at2759"/>
<organism evidence="1 2">
    <name type="scientific">Dichanthelium oligosanthes</name>
    <dbReference type="NCBI Taxonomy" id="888268"/>
    <lineage>
        <taxon>Eukaryota</taxon>
        <taxon>Viridiplantae</taxon>
        <taxon>Streptophyta</taxon>
        <taxon>Embryophyta</taxon>
        <taxon>Tracheophyta</taxon>
        <taxon>Spermatophyta</taxon>
        <taxon>Magnoliopsida</taxon>
        <taxon>Liliopsida</taxon>
        <taxon>Poales</taxon>
        <taxon>Poaceae</taxon>
        <taxon>PACMAD clade</taxon>
        <taxon>Panicoideae</taxon>
        <taxon>Panicodae</taxon>
        <taxon>Paniceae</taxon>
        <taxon>Dichantheliinae</taxon>
        <taxon>Dichanthelium</taxon>
    </lineage>
</organism>
<evidence type="ECO:0000313" key="1">
    <source>
        <dbReference type="EMBL" id="OEL24525.1"/>
    </source>
</evidence>
<dbReference type="EMBL" id="LWDX02039531">
    <property type="protein sequence ID" value="OEL24525.1"/>
    <property type="molecule type" value="Genomic_DNA"/>
</dbReference>
<keyword evidence="2" id="KW-1185">Reference proteome</keyword>